<name>A0ABU3D0U3_9FLAO</name>
<keyword evidence="3" id="KW-1185">Reference proteome</keyword>
<reference evidence="2 3" key="1">
    <citation type="submission" date="2023-09" db="EMBL/GenBank/DDBJ databases">
        <authorList>
            <person name="Rey-Velasco X."/>
        </authorList>
    </citation>
    <scope>NUCLEOTIDE SEQUENCE [LARGE SCALE GENOMIC DNA]</scope>
    <source>
        <strain evidence="2 3">F117</strain>
    </source>
</reference>
<accession>A0ABU3D0U3</accession>
<sequence>MKKSKKTLVVIAGIVAALAVLLLIANNILENKLQKALEGALTQAQASYESLDVNLLNQSAEITQAKVDVKGKKISVAQASLQGIDIVEYIFNNKIIIGDLSVSEPHVLIEQSRDSSASKTEKKNSTFKQDVLIKDLTINNGDVKIAQQDSIAKFFTTFSRIHLQEVQVNKQTLSEPVPFKYKGYTIESDSLFLQMNDLHTLTIGGISANNGKINISKIRMLPKYSKTEHQQHIPYEKDRYELNIEELIMNDFSWEFQNDSLQFQNPFLELNNIEFMIYRDKRPPDDPRTKNLYSQMLRELPFKVGIDSMDMNNVYIKYSEKVHDDRPPGAVDFSNMHASVYNLTNIGMDKPGFPKTQIDVRTDLFQKAPLKVHWEFDVSDVSDRFQMSGNMGQLASEEINEFLKPAMNVQVSGSISDLVFDFSGNDDRAGGDLNLSYENFEVTVLKKNGEEKNNFLSTVANLFVKSETDSRKNFKDIEIARNKTKSFWNYLWIFVREGALKTFL</sequence>
<feature type="transmembrane region" description="Helical" evidence="1">
    <location>
        <begin position="7"/>
        <end position="25"/>
    </location>
</feature>
<evidence type="ECO:0000313" key="3">
    <source>
        <dbReference type="Proteomes" id="UP001262582"/>
    </source>
</evidence>
<protein>
    <recommendedName>
        <fullName evidence="4">DUF748 domain-containing protein</fullName>
    </recommendedName>
</protein>
<keyword evidence="1" id="KW-0812">Transmembrane</keyword>
<keyword evidence="1" id="KW-0472">Membrane</keyword>
<evidence type="ECO:0000256" key="1">
    <source>
        <dbReference type="SAM" id="Phobius"/>
    </source>
</evidence>
<keyword evidence="1" id="KW-1133">Transmembrane helix</keyword>
<dbReference type="RefSeq" id="WP_311501529.1">
    <property type="nucleotide sequence ID" value="NZ_JAVRHK010000001.1"/>
</dbReference>
<dbReference type="EMBL" id="JAVRHK010000001">
    <property type="protein sequence ID" value="MDT0675084.1"/>
    <property type="molecule type" value="Genomic_DNA"/>
</dbReference>
<proteinExistence type="predicted"/>
<gene>
    <name evidence="2" type="ORF">RM539_00615</name>
</gene>
<evidence type="ECO:0000313" key="2">
    <source>
        <dbReference type="EMBL" id="MDT0675084.1"/>
    </source>
</evidence>
<evidence type="ECO:0008006" key="4">
    <source>
        <dbReference type="Google" id="ProtNLM"/>
    </source>
</evidence>
<comment type="caution">
    <text evidence="2">The sequence shown here is derived from an EMBL/GenBank/DDBJ whole genome shotgun (WGS) entry which is preliminary data.</text>
</comment>
<dbReference type="Proteomes" id="UP001262582">
    <property type="component" value="Unassembled WGS sequence"/>
</dbReference>
<organism evidence="2 3">
    <name type="scientific">Autumnicola musiva</name>
    <dbReference type="NCBI Taxonomy" id="3075589"/>
    <lineage>
        <taxon>Bacteria</taxon>
        <taxon>Pseudomonadati</taxon>
        <taxon>Bacteroidota</taxon>
        <taxon>Flavobacteriia</taxon>
        <taxon>Flavobacteriales</taxon>
        <taxon>Flavobacteriaceae</taxon>
        <taxon>Autumnicola</taxon>
    </lineage>
</organism>